<name>A0A3P1STQ1_9GAMM</name>
<dbReference type="EMBL" id="RQXV01000002">
    <property type="protein sequence ID" value="RRD00460.1"/>
    <property type="molecule type" value="Genomic_DNA"/>
</dbReference>
<accession>A0A3P1STQ1</accession>
<feature type="chain" id="PRO_5018265182" evidence="1">
    <location>
        <begin position="19"/>
        <end position="162"/>
    </location>
</feature>
<comment type="caution">
    <text evidence="2">The sequence shown here is derived from an EMBL/GenBank/DDBJ whole genome shotgun (WGS) entry which is preliminary data.</text>
</comment>
<evidence type="ECO:0000313" key="2">
    <source>
        <dbReference type="EMBL" id="RRD00460.1"/>
    </source>
</evidence>
<feature type="signal peptide" evidence="1">
    <location>
        <begin position="1"/>
        <end position="18"/>
    </location>
</feature>
<reference evidence="2 3" key="1">
    <citation type="submission" date="2018-11" db="EMBL/GenBank/DDBJ databases">
        <title>The draft genome sequence of Amphritea balenae JAMM 1525T.</title>
        <authorList>
            <person name="Fang Z."/>
            <person name="Zhang Y."/>
            <person name="Han X."/>
        </authorList>
    </citation>
    <scope>NUCLEOTIDE SEQUENCE [LARGE SCALE GENOMIC DNA]</scope>
    <source>
        <strain evidence="2 3">JAMM 1525</strain>
    </source>
</reference>
<gene>
    <name evidence="2" type="ORF">EHS89_05040</name>
</gene>
<evidence type="ECO:0000313" key="3">
    <source>
        <dbReference type="Proteomes" id="UP000267535"/>
    </source>
</evidence>
<evidence type="ECO:0000256" key="1">
    <source>
        <dbReference type="SAM" id="SignalP"/>
    </source>
</evidence>
<organism evidence="2 3">
    <name type="scientific">Amphritea balenae</name>
    <dbReference type="NCBI Taxonomy" id="452629"/>
    <lineage>
        <taxon>Bacteria</taxon>
        <taxon>Pseudomonadati</taxon>
        <taxon>Pseudomonadota</taxon>
        <taxon>Gammaproteobacteria</taxon>
        <taxon>Oceanospirillales</taxon>
        <taxon>Oceanospirillaceae</taxon>
        <taxon>Amphritea</taxon>
    </lineage>
</organism>
<proteinExistence type="predicted"/>
<dbReference type="Proteomes" id="UP000267535">
    <property type="component" value="Unassembled WGS sequence"/>
</dbReference>
<protein>
    <submittedName>
        <fullName evidence="2">Uncharacterized protein</fullName>
    </submittedName>
</protein>
<keyword evidence="3" id="KW-1185">Reference proteome</keyword>
<dbReference type="RefSeq" id="WP_124925041.1">
    <property type="nucleotide sequence ID" value="NZ_BMOH01000003.1"/>
</dbReference>
<dbReference type="AlphaFoldDB" id="A0A3P1STQ1"/>
<sequence>MYKYLAIMVLTFCQLANASSETLNPFQLPYGEELSPYTDNRETNGLPIAVLGLDVPMPPTANLPMFYDYSLLYFADSGKIYSIQAKRAYATLIECQKDVEKIESVVQKNYVDMKMEYPGKFINDMVVIQLSCALRAESPIFHELGLYIFHREANENIKAGRR</sequence>
<keyword evidence="1" id="KW-0732">Signal</keyword>